<dbReference type="AlphaFoldDB" id="A0A0G2HS26"/>
<dbReference type="VEuPathDB" id="FungiDB:EMCG_00653"/>
<organism evidence="2 3">
    <name type="scientific">[Emmonsia] crescens</name>
    <dbReference type="NCBI Taxonomy" id="73230"/>
    <lineage>
        <taxon>Eukaryota</taxon>
        <taxon>Fungi</taxon>
        <taxon>Dikarya</taxon>
        <taxon>Ascomycota</taxon>
        <taxon>Pezizomycotina</taxon>
        <taxon>Eurotiomycetes</taxon>
        <taxon>Eurotiomycetidae</taxon>
        <taxon>Onygenales</taxon>
        <taxon>Ajellomycetaceae</taxon>
        <taxon>Emergomyces</taxon>
    </lineage>
</organism>
<evidence type="ECO:0000313" key="2">
    <source>
        <dbReference type="EMBL" id="KKZ60892.1"/>
    </source>
</evidence>
<reference evidence="3" key="1">
    <citation type="journal article" date="2015" name="PLoS Genet.">
        <title>The dynamic genome and transcriptome of the human fungal pathogen Blastomyces and close relative Emmonsia.</title>
        <authorList>
            <person name="Munoz J.F."/>
            <person name="Gauthier G.M."/>
            <person name="Desjardins C.A."/>
            <person name="Gallo J.E."/>
            <person name="Holder J."/>
            <person name="Sullivan T.D."/>
            <person name="Marty A.J."/>
            <person name="Carmen J.C."/>
            <person name="Chen Z."/>
            <person name="Ding L."/>
            <person name="Gujja S."/>
            <person name="Magrini V."/>
            <person name="Misas E."/>
            <person name="Mitreva M."/>
            <person name="Priest M."/>
            <person name="Saif S."/>
            <person name="Whiston E.A."/>
            <person name="Young S."/>
            <person name="Zeng Q."/>
            <person name="Goldman W.E."/>
            <person name="Mardis E.R."/>
            <person name="Taylor J.W."/>
            <person name="McEwen J.G."/>
            <person name="Clay O.K."/>
            <person name="Klein B.S."/>
            <person name="Cuomo C.A."/>
        </authorList>
    </citation>
    <scope>NUCLEOTIDE SEQUENCE [LARGE SCALE GENOMIC DNA]</scope>
    <source>
        <strain evidence="3">UAMH 3008</strain>
    </source>
</reference>
<evidence type="ECO:0000256" key="1">
    <source>
        <dbReference type="SAM" id="MobiDB-lite"/>
    </source>
</evidence>
<accession>A0A0G2HS26</accession>
<proteinExistence type="predicted"/>
<name>A0A0G2HS26_9EURO</name>
<comment type="caution">
    <text evidence="2">The sequence shown here is derived from an EMBL/GenBank/DDBJ whole genome shotgun (WGS) entry which is preliminary data.</text>
</comment>
<evidence type="ECO:0000313" key="3">
    <source>
        <dbReference type="Proteomes" id="UP000034164"/>
    </source>
</evidence>
<dbReference type="EMBL" id="LCZI01001403">
    <property type="protein sequence ID" value="KKZ60892.1"/>
    <property type="molecule type" value="Genomic_DNA"/>
</dbReference>
<dbReference type="OrthoDB" id="10454832at2759"/>
<feature type="region of interest" description="Disordered" evidence="1">
    <location>
        <begin position="38"/>
        <end position="62"/>
    </location>
</feature>
<protein>
    <submittedName>
        <fullName evidence="2">Uncharacterized protein</fullName>
    </submittedName>
</protein>
<dbReference type="Proteomes" id="UP000034164">
    <property type="component" value="Unassembled WGS sequence"/>
</dbReference>
<gene>
    <name evidence="2" type="ORF">EMCG_00653</name>
</gene>
<sequence>MYMGLNRWMTGWLLSPQTTARWGCKSVVGKRGGTPLANETCEHDISNAGLPSPQHRPSASRRSELECCSQKDLHKVLADDKQFATGCPARPDVALISDIIVEYSDPMEPVSARNPPKRPILDVT</sequence>